<dbReference type="CDD" id="cd07762">
    <property type="entry name" value="CYTH-like_Pase_1"/>
    <property type="match status" value="1"/>
</dbReference>
<comment type="caution">
    <text evidence="2">The sequence shown here is derived from an EMBL/GenBank/DDBJ whole genome shotgun (WGS) entry which is preliminary data.</text>
</comment>
<accession>A0ABW0LF99</accession>
<feature type="domain" description="CYTH" evidence="1">
    <location>
        <begin position="4"/>
        <end position="191"/>
    </location>
</feature>
<dbReference type="Pfam" id="PF01928">
    <property type="entry name" value="CYTH"/>
    <property type="match status" value="1"/>
</dbReference>
<protein>
    <submittedName>
        <fullName evidence="2">CYTH domain-containing protein</fullName>
    </submittedName>
</protein>
<reference evidence="3" key="1">
    <citation type="journal article" date="2019" name="Int. J. Syst. Evol. Microbiol.">
        <title>The Global Catalogue of Microorganisms (GCM) 10K type strain sequencing project: providing services to taxonomists for standard genome sequencing and annotation.</title>
        <authorList>
            <consortium name="The Broad Institute Genomics Platform"/>
            <consortium name="The Broad Institute Genome Sequencing Center for Infectious Disease"/>
            <person name="Wu L."/>
            <person name="Ma J."/>
        </authorList>
    </citation>
    <scope>NUCLEOTIDE SEQUENCE [LARGE SCALE GENOMIC DNA]</scope>
    <source>
        <strain evidence="3">CGMCC 1.12237</strain>
    </source>
</reference>
<dbReference type="InterPro" id="IPR009195">
    <property type="entry name" value="Uncharacterised_YjbK"/>
</dbReference>
<dbReference type="SUPFAM" id="SSF55154">
    <property type="entry name" value="CYTH-like phosphatases"/>
    <property type="match status" value="1"/>
</dbReference>
<dbReference type="PROSITE" id="PS51707">
    <property type="entry name" value="CYTH"/>
    <property type="match status" value="1"/>
</dbReference>
<name>A0ABW0LF99_9BACI</name>
<dbReference type="Proteomes" id="UP001596147">
    <property type="component" value="Unassembled WGS sequence"/>
</dbReference>
<evidence type="ECO:0000313" key="2">
    <source>
        <dbReference type="EMBL" id="MFC5463991.1"/>
    </source>
</evidence>
<organism evidence="2 3">
    <name type="scientific">Lederbergia graminis</name>
    <dbReference type="NCBI Taxonomy" id="735518"/>
    <lineage>
        <taxon>Bacteria</taxon>
        <taxon>Bacillati</taxon>
        <taxon>Bacillota</taxon>
        <taxon>Bacilli</taxon>
        <taxon>Bacillales</taxon>
        <taxon>Bacillaceae</taxon>
        <taxon>Lederbergia</taxon>
    </lineage>
</organism>
<dbReference type="InterPro" id="IPR023577">
    <property type="entry name" value="CYTH_domain"/>
</dbReference>
<gene>
    <name evidence="2" type="ORF">ACFPM4_04360</name>
</gene>
<dbReference type="SMART" id="SM01118">
    <property type="entry name" value="CYTH"/>
    <property type="match status" value="1"/>
</dbReference>
<proteinExistence type="predicted"/>
<dbReference type="RefSeq" id="WP_144922471.1">
    <property type="nucleotide sequence ID" value="NZ_JBHSMC010000001.1"/>
</dbReference>
<evidence type="ECO:0000259" key="1">
    <source>
        <dbReference type="PROSITE" id="PS51707"/>
    </source>
</evidence>
<sequence length="191" mass="22719">MSRNLEIEFKNIVSKSEFDYLIESFQISEKDFFTQINHYFDTKLLSLRNVGAALRIRELPNRSELTLKIPQGQGLLEINDHLTEHQVKEIMTYSHFPPCEVLNELRKMEIEQDEIECVGSLRTDRAEIPYKNGTLVFDHSYYLGKEDFEIEYEVANWDEGNDIFRQLLMEYNIKVRPTLSKIARLYEQKMR</sequence>
<dbReference type="Gene3D" id="2.40.320.10">
    <property type="entry name" value="Hypothetical Protein Pfu-838710-001"/>
    <property type="match status" value="1"/>
</dbReference>
<evidence type="ECO:0000313" key="3">
    <source>
        <dbReference type="Proteomes" id="UP001596147"/>
    </source>
</evidence>
<dbReference type="EMBL" id="JBHSMC010000001">
    <property type="protein sequence ID" value="MFC5463991.1"/>
    <property type="molecule type" value="Genomic_DNA"/>
</dbReference>
<dbReference type="InterPro" id="IPR033469">
    <property type="entry name" value="CYTH-like_dom_sf"/>
</dbReference>
<keyword evidence="3" id="KW-1185">Reference proteome</keyword>
<dbReference type="PIRSF" id="PIRSF012526">
    <property type="entry name" value="CYTH_UCP012526"/>
    <property type="match status" value="1"/>
</dbReference>